<evidence type="ECO:0000313" key="1">
    <source>
        <dbReference type="EMBL" id="JAH02265.1"/>
    </source>
</evidence>
<name>A0A0E9PDY3_ANGAN</name>
<proteinExistence type="predicted"/>
<organism evidence="1">
    <name type="scientific">Anguilla anguilla</name>
    <name type="common">European freshwater eel</name>
    <name type="synonym">Muraena anguilla</name>
    <dbReference type="NCBI Taxonomy" id="7936"/>
    <lineage>
        <taxon>Eukaryota</taxon>
        <taxon>Metazoa</taxon>
        <taxon>Chordata</taxon>
        <taxon>Craniata</taxon>
        <taxon>Vertebrata</taxon>
        <taxon>Euteleostomi</taxon>
        <taxon>Actinopterygii</taxon>
        <taxon>Neopterygii</taxon>
        <taxon>Teleostei</taxon>
        <taxon>Anguilliformes</taxon>
        <taxon>Anguillidae</taxon>
        <taxon>Anguilla</taxon>
    </lineage>
</organism>
<sequence length="47" mass="5239">MEPIYGATDSLFICIALRGLCPCPLPPPVRIPLRLSDAQLYTATHWK</sequence>
<dbReference type="AlphaFoldDB" id="A0A0E9PDY3"/>
<accession>A0A0E9PDY3</accession>
<protein>
    <submittedName>
        <fullName evidence="1">Uncharacterized protein</fullName>
    </submittedName>
</protein>
<reference evidence="1" key="2">
    <citation type="journal article" date="2015" name="Fish Shellfish Immunol.">
        <title>Early steps in the European eel (Anguilla anguilla)-Vibrio vulnificus interaction in the gills: Role of the RtxA13 toxin.</title>
        <authorList>
            <person name="Callol A."/>
            <person name="Pajuelo D."/>
            <person name="Ebbesson L."/>
            <person name="Teles M."/>
            <person name="MacKenzie S."/>
            <person name="Amaro C."/>
        </authorList>
    </citation>
    <scope>NUCLEOTIDE SEQUENCE</scope>
</reference>
<dbReference type="EMBL" id="GBXM01106312">
    <property type="protein sequence ID" value="JAH02265.1"/>
    <property type="molecule type" value="Transcribed_RNA"/>
</dbReference>
<reference evidence="1" key="1">
    <citation type="submission" date="2014-11" db="EMBL/GenBank/DDBJ databases">
        <authorList>
            <person name="Amaro Gonzalez C."/>
        </authorList>
    </citation>
    <scope>NUCLEOTIDE SEQUENCE</scope>
</reference>